<evidence type="ECO:0000313" key="2">
    <source>
        <dbReference type="Proteomes" id="UP000293073"/>
    </source>
</evidence>
<organism evidence="1 2">
    <name type="scientific">Halorubrum ezzemoulense</name>
    <name type="common">Halorubrum chaoviator</name>
    <dbReference type="NCBI Taxonomy" id="337243"/>
    <lineage>
        <taxon>Archaea</taxon>
        <taxon>Methanobacteriati</taxon>
        <taxon>Methanobacteriota</taxon>
        <taxon>Stenosarchaea group</taxon>
        <taxon>Halobacteria</taxon>
        <taxon>Halobacteriales</taxon>
        <taxon>Haloferacaceae</taxon>
        <taxon>Halorubrum</taxon>
    </lineage>
</organism>
<proteinExistence type="predicted"/>
<evidence type="ECO:0000313" key="1">
    <source>
        <dbReference type="EMBL" id="QAY21102.1"/>
    </source>
</evidence>
<name>A0A481RIU2_HALEZ</name>
<dbReference type="RefSeq" id="WP_129452506.1">
    <property type="nucleotide sequence ID" value="NZ_CP034940.1"/>
</dbReference>
<protein>
    <submittedName>
        <fullName evidence="1">Uncharacterized protein</fullName>
    </submittedName>
</protein>
<accession>A0A481RIU2</accession>
<sequence>MNVTDVEKTTVDCTDHLELCGGIREHVQAIVVAEDRDYSWATVVECLQRPDNGAATKRIIYRRPARLRSPARETFLRSFMSECPLLDPIRSEQGSYDSEYHLRINVDWERLDSMES</sequence>
<dbReference type="GeneID" id="301361018"/>
<dbReference type="EMBL" id="CP034940">
    <property type="protein sequence ID" value="QAY21102.1"/>
    <property type="molecule type" value="Genomic_DNA"/>
</dbReference>
<dbReference type="AlphaFoldDB" id="A0A481RIU2"/>
<gene>
    <name evidence="1" type="ORF">EO776_14320</name>
</gene>
<dbReference type="KEGG" id="hezz:EO776_14320"/>
<reference evidence="2" key="1">
    <citation type="submission" date="2019-01" db="EMBL/GenBank/DDBJ databases">
        <title>Complete genome of Halorubrum ezzemoulense strain FB21.</title>
        <authorList>
            <person name="Feng Y."/>
            <person name="Louyakis A.S."/>
            <person name="Papke R.T."/>
            <person name="Gogarten J.P."/>
        </authorList>
    </citation>
    <scope>NUCLEOTIDE SEQUENCE [LARGE SCALE GENOMIC DNA]</scope>
    <source>
        <strain evidence="2">Fb21</strain>
    </source>
</reference>
<dbReference type="Proteomes" id="UP000293073">
    <property type="component" value="Chromosome"/>
</dbReference>